<dbReference type="Gene3D" id="1.20.1250.20">
    <property type="entry name" value="MFS general substrate transporter like domains"/>
    <property type="match status" value="1"/>
</dbReference>
<evidence type="ECO:0000256" key="2">
    <source>
        <dbReference type="ARBA" id="ARBA00022448"/>
    </source>
</evidence>
<evidence type="ECO:0000313" key="9">
    <source>
        <dbReference type="EMBL" id="KAJ2934960.1"/>
    </source>
</evidence>
<sequence length="527" mass="56943">MTVNVNDSLHNTNAIVTVDRGVDVVVVDEETPLLYGSSSSSTSPSSSPTRKNQRATPLPKLQIAIVLLLQICEPVCSQSIYPYVNELVSTLDVVKGDEKKVGYYAGLIESLFFATEAMTVLQWSRVSDRVGRKPVLLLGLVGTILSMLSFGLSRTFSALIVSRCLCGLLNGNIGVMKSAMGELTDPTNRAQAFALMPVVWAAGASFGPLLGGSLSRPADRFPEFFGAHFWKEYPYFLPCLATAAFTAIVFVITIIWFKESNPKKTYRRKRATSGSSEATLIDGSYNDSVDGTSGEADGNPLPLRSILTFPVVISVLNYVTLAFLNISVNALMPLFFHMPIAMGGLDLDPVVIGYIMSVYGAGSGLFQILFFVPLVEKFGVRKTFVMSVSTFAPVFMMFPLMSLMAKYWGVGIGVWVLLGVVLSLLFFMDTAYGCIFMYVTASAPNKRSLGATNGLSQTTVSAARAIGPALSTSLYSFSIQYNILGGYAVYAVLAGLSVGALLLADQLPHRLWGEDSQDDSEGDENKR</sequence>
<dbReference type="Proteomes" id="UP001140091">
    <property type="component" value="Unassembled WGS sequence"/>
</dbReference>
<feature type="transmembrane region" description="Helical" evidence="7">
    <location>
        <begin position="484"/>
        <end position="504"/>
    </location>
</feature>
<feature type="transmembrane region" description="Helical" evidence="7">
    <location>
        <begin position="351"/>
        <end position="372"/>
    </location>
</feature>
<evidence type="ECO:0000256" key="7">
    <source>
        <dbReference type="SAM" id="Phobius"/>
    </source>
</evidence>
<feature type="domain" description="Major facilitator superfamily (MFS) profile" evidence="8">
    <location>
        <begin position="62"/>
        <end position="512"/>
    </location>
</feature>
<dbReference type="AlphaFoldDB" id="A0A9W8JQE4"/>
<dbReference type="InterPro" id="IPR020846">
    <property type="entry name" value="MFS_dom"/>
</dbReference>
<evidence type="ECO:0000313" key="10">
    <source>
        <dbReference type="Proteomes" id="UP001140091"/>
    </source>
</evidence>
<dbReference type="CDD" id="cd17330">
    <property type="entry name" value="MFS_SLC46_TetA_like"/>
    <property type="match status" value="1"/>
</dbReference>
<keyword evidence="10" id="KW-1185">Reference proteome</keyword>
<dbReference type="OrthoDB" id="419616at2759"/>
<feature type="transmembrane region" description="Helical" evidence="7">
    <location>
        <begin position="235"/>
        <end position="257"/>
    </location>
</feature>
<accession>A0A9W8JQE4</accession>
<feature type="transmembrane region" description="Helical" evidence="7">
    <location>
        <begin position="135"/>
        <end position="152"/>
    </location>
</feature>
<evidence type="ECO:0000256" key="4">
    <source>
        <dbReference type="ARBA" id="ARBA00022989"/>
    </source>
</evidence>
<keyword evidence="3 7" id="KW-0812">Transmembrane</keyword>
<dbReference type="SUPFAM" id="SSF103473">
    <property type="entry name" value="MFS general substrate transporter"/>
    <property type="match status" value="1"/>
</dbReference>
<dbReference type="EMBL" id="JANBPK010000707">
    <property type="protein sequence ID" value="KAJ2934960.1"/>
    <property type="molecule type" value="Genomic_DNA"/>
</dbReference>
<feature type="compositionally biased region" description="Low complexity" evidence="6">
    <location>
        <begin position="37"/>
        <end position="49"/>
    </location>
</feature>
<dbReference type="PANTHER" id="PTHR23504">
    <property type="entry name" value="MAJOR FACILITATOR SUPERFAMILY DOMAIN-CONTAINING PROTEIN 10"/>
    <property type="match status" value="1"/>
</dbReference>
<dbReference type="PANTHER" id="PTHR23504:SF15">
    <property type="entry name" value="MAJOR FACILITATOR SUPERFAMILY (MFS) PROFILE DOMAIN-CONTAINING PROTEIN"/>
    <property type="match status" value="1"/>
</dbReference>
<feature type="non-terminal residue" evidence="9">
    <location>
        <position position="527"/>
    </location>
</feature>
<organism evidence="9 10">
    <name type="scientific">Candolleomyces eurysporus</name>
    <dbReference type="NCBI Taxonomy" id="2828524"/>
    <lineage>
        <taxon>Eukaryota</taxon>
        <taxon>Fungi</taxon>
        <taxon>Dikarya</taxon>
        <taxon>Basidiomycota</taxon>
        <taxon>Agaricomycotina</taxon>
        <taxon>Agaricomycetes</taxon>
        <taxon>Agaricomycetidae</taxon>
        <taxon>Agaricales</taxon>
        <taxon>Agaricineae</taxon>
        <taxon>Psathyrellaceae</taxon>
        <taxon>Candolleomyces</taxon>
    </lineage>
</organism>
<comment type="subcellular location">
    <subcellularLocation>
        <location evidence="1">Membrane</location>
        <topology evidence="1">Multi-pass membrane protein</topology>
    </subcellularLocation>
</comment>
<dbReference type="Pfam" id="PF07690">
    <property type="entry name" value="MFS_1"/>
    <property type="match status" value="1"/>
</dbReference>
<comment type="caution">
    <text evidence="9">The sequence shown here is derived from an EMBL/GenBank/DDBJ whole genome shotgun (WGS) entry which is preliminary data.</text>
</comment>
<dbReference type="InterPro" id="IPR011701">
    <property type="entry name" value="MFS"/>
</dbReference>
<feature type="transmembrane region" description="Helical" evidence="7">
    <location>
        <begin position="192"/>
        <end position="215"/>
    </location>
</feature>
<dbReference type="InterPro" id="IPR036259">
    <property type="entry name" value="MFS_trans_sf"/>
</dbReference>
<feature type="transmembrane region" description="Helical" evidence="7">
    <location>
        <begin position="384"/>
        <end position="408"/>
    </location>
</feature>
<evidence type="ECO:0000259" key="8">
    <source>
        <dbReference type="PROSITE" id="PS50850"/>
    </source>
</evidence>
<evidence type="ECO:0000256" key="6">
    <source>
        <dbReference type="SAM" id="MobiDB-lite"/>
    </source>
</evidence>
<dbReference type="GO" id="GO:0022857">
    <property type="term" value="F:transmembrane transporter activity"/>
    <property type="evidence" value="ECO:0007669"/>
    <property type="project" value="InterPro"/>
</dbReference>
<keyword evidence="2" id="KW-0813">Transport</keyword>
<evidence type="ECO:0000256" key="3">
    <source>
        <dbReference type="ARBA" id="ARBA00022692"/>
    </source>
</evidence>
<feature type="region of interest" description="Disordered" evidence="6">
    <location>
        <begin position="34"/>
        <end position="54"/>
    </location>
</feature>
<dbReference type="GO" id="GO:0016020">
    <property type="term" value="C:membrane"/>
    <property type="evidence" value="ECO:0007669"/>
    <property type="project" value="UniProtKB-SubCell"/>
</dbReference>
<reference evidence="9" key="1">
    <citation type="submission" date="2022-06" db="EMBL/GenBank/DDBJ databases">
        <title>Genome Sequence of Candolleomyces eurysporus.</title>
        <authorList>
            <person name="Buettner E."/>
        </authorList>
    </citation>
    <scope>NUCLEOTIDE SEQUENCE</scope>
    <source>
        <strain evidence="9">VTCC 930004</strain>
    </source>
</reference>
<name>A0A9W8JQE4_9AGAR</name>
<feature type="transmembrane region" description="Helical" evidence="7">
    <location>
        <begin position="306"/>
        <end position="331"/>
    </location>
</feature>
<protein>
    <recommendedName>
        <fullName evidence="8">Major facilitator superfamily (MFS) profile domain-containing protein</fullName>
    </recommendedName>
</protein>
<proteinExistence type="predicted"/>
<keyword evidence="4 7" id="KW-1133">Transmembrane helix</keyword>
<feature type="transmembrane region" description="Helical" evidence="7">
    <location>
        <begin position="414"/>
        <end position="439"/>
    </location>
</feature>
<gene>
    <name evidence="9" type="ORF">H1R20_g2100</name>
</gene>
<evidence type="ECO:0000256" key="5">
    <source>
        <dbReference type="ARBA" id="ARBA00023136"/>
    </source>
</evidence>
<dbReference type="PROSITE" id="PS50850">
    <property type="entry name" value="MFS"/>
    <property type="match status" value="1"/>
</dbReference>
<evidence type="ECO:0000256" key="1">
    <source>
        <dbReference type="ARBA" id="ARBA00004141"/>
    </source>
</evidence>
<feature type="transmembrane region" description="Helical" evidence="7">
    <location>
        <begin position="101"/>
        <end position="123"/>
    </location>
</feature>
<keyword evidence="5 7" id="KW-0472">Membrane</keyword>